<comment type="caution">
    <text evidence="5">The sequence shown here is derived from an EMBL/GenBank/DDBJ whole genome shotgun (WGS) entry which is preliminary data.</text>
</comment>
<protein>
    <recommendedName>
        <fullName evidence="4">HipA-like C-terminal domain-containing protein</fullName>
    </recommendedName>
</protein>
<evidence type="ECO:0000256" key="2">
    <source>
        <dbReference type="ARBA" id="ARBA00022679"/>
    </source>
</evidence>
<dbReference type="OrthoDB" id="9805913at2"/>
<proteinExistence type="inferred from homology"/>
<comment type="similarity">
    <text evidence="1">Belongs to the HipA Ser/Thr kinase family.</text>
</comment>
<reference evidence="5 6" key="1">
    <citation type="submission" date="2016-03" db="EMBL/GenBank/DDBJ databases">
        <title>Draft Genome Sequence of the Strain BR 10245 (Bradyrhizobium sp.) isolated from nodules of Centrolobium paraense.</title>
        <authorList>
            <person name="Simoes-Araujo J.L.Sr."/>
            <person name="Barauna A.C."/>
            <person name="Silva K."/>
            <person name="Zilli J.E."/>
        </authorList>
    </citation>
    <scope>NUCLEOTIDE SEQUENCE [LARGE SCALE GENOMIC DNA]</scope>
    <source>
        <strain evidence="5 6">BR 10245</strain>
    </source>
</reference>
<dbReference type="InterPro" id="IPR012893">
    <property type="entry name" value="HipA-like_C"/>
</dbReference>
<organism evidence="5 6">
    <name type="scientific">Bradyrhizobium centrolobii</name>
    <dbReference type="NCBI Taxonomy" id="1505087"/>
    <lineage>
        <taxon>Bacteria</taxon>
        <taxon>Pseudomonadati</taxon>
        <taxon>Pseudomonadota</taxon>
        <taxon>Alphaproteobacteria</taxon>
        <taxon>Hyphomicrobiales</taxon>
        <taxon>Nitrobacteraceae</taxon>
        <taxon>Bradyrhizobium</taxon>
    </lineage>
</organism>
<accession>A0A176YPI7</accession>
<dbReference type="PANTHER" id="PTHR37419">
    <property type="entry name" value="SERINE/THREONINE-PROTEIN KINASE TOXIN HIPA"/>
    <property type="match status" value="1"/>
</dbReference>
<dbReference type="AlphaFoldDB" id="A0A176YPI7"/>
<feature type="domain" description="HipA-like C-terminal" evidence="4">
    <location>
        <begin position="173"/>
        <end position="397"/>
    </location>
</feature>
<keyword evidence="6" id="KW-1185">Reference proteome</keyword>
<dbReference type="RefSeq" id="WP_063700788.1">
    <property type="nucleotide sequence ID" value="NZ_LUUB01000057.1"/>
</dbReference>
<dbReference type="PANTHER" id="PTHR37419:SF8">
    <property type="entry name" value="TOXIN YJJJ"/>
    <property type="match status" value="1"/>
</dbReference>
<dbReference type="Pfam" id="PF07804">
    <property type="entry name" value="HipA_C"/>
    <property type="match status" value="1"/>
</dbReference>
<gene>
    <name evidence="5" type="ORF">AYJ54_00075</name>
</gene>
<dbReference type="GO" id="GO:0004674">
    <property type="term" value="F:protein serine/threonine kinase activity"/>
    <property type="evidence" value="ECO:0007669"/>
    <property type="project" value="TreeGrafter"/>
</dbReference>
<evidence type="ECO:0000313" key="6">
    <source>
        <dbReference type="Proteomes" id="UP000076959"/>
    </source>
</evidence>
<dbReference type="InterPro" id="IPR016869">
    <property type="entry name" value="UCP028135_HipA-like"/>
</dbReference>
<name>A0A176YPI7_9BRAD</name>
<dbReference type="InterPro" id="IPR052028">
    <property type="entry name" value="HipA_Ser/Thr_kinase"/>
</dbReference>
<keyword evidence="2" id="KW-0808">Transferase</keyword>
<evidence type="ECO:0000256" key="3">
    <source>
        <dbReference type="ARBA" id="ARBA00022777"/>
    </source>
</evidence>
<dbReference type="EMBL" id="LUUB01000057">
    <property type="protein sequence ID" value="OAF09189.1"/>
    <property type="molecule type" value="Genomic_DNA"/>
</dbReference>
<dbReference type="PIRSF" id="PIRSF028135">
    <property type="entry name" value="UCP028135_HipA-like"/>
    <property type="match status" value="1"/>
</dbReference>
<dbReference type="STRING" id="1505087.AYJ54_00075"/>
<keyword evidence="3" id="KW-0418">Kinase</keyword>
<dbReference type="Proteomes" id="UP000076959">
    <property type="component" value="Unassembled WGS sequence"/>
</dbReference>
<evidence type="ECO:0000259" key="4">
    <source>
        <dbReference type="Pfam" id="PF07804"/>
    </source>
</evidence>
<dbReference type="GO" id="GO:0005829">
    <property type="term" value="C:cytosol"/>
    <property type="evidence" value="ECO:0007669"/>
    <property type="project" value="TreeGrafter"/>
</dbReference>
<sequence>MKLTIQTFIEGKWRDAALVTLEAPEKGYKSPSGTSYEVDYFAKFGAIPYSEDRPLRGVHAYSVNAPVDLADRSAKTWPAFLLDFIPQGRHAERIARFLELPVDAPSTQIHLLMRAGSSPVGNIRIKEAYDQEVERLEGISLGGVTMKDILDRSDAFLEVADRFSMLASGSSGLQGDWPKVSLTRSRDGLWYPNSMVQDGDGVDYIIAKLLRSDEGIDQRILESEAGYSEVAKEFGIAVERTNTYGSGVLVIPRFDRKVTADGLLRYGQESLVSAIGVAEFAYQSRHEIYLKKIQAVSSNPLEDTTEYLLRDILNLAMGNPDNHGRNTALRKFPDGSIRLAPLFDFAPMKIAAAGIVRSTKWGCMLEGGGQDIDPDWREVCETVSGPNVPAEKLMAALAAKENLLRALPEIATKHGVPDSVVTNAIIRNEDMANGVAKLRNVPA</sequence>
<evidence type="ECO:0000256" key="1">
    <source>
        <dbReference type="ARBA" id="ARBA00010164"/>
    </source>
</evidence>
<evidence type="ECO:0000313" key="5">
    <source>
        <dbReference type="EMBL" id="OAF09189.1"/>
    </source>
</evidence>